<keyword evidence="3" id="KW-1185">Reference proteome</keyword>
<name>A0ABS8SJF3_DATST</name>
<protein>
    <submittedName>
        <fullName evidence="2">Uncharacterized protein</fullName>
    </submittedName>
</protein>
<evidence type="ECO:0000313" key="3">
    <source>
        <dbReference type="Proteomes" id="UP000823775"/>
    </source>
</evidence>
<gene>
    <name evidence="2" type="ORF">HAX54_039586</name>
</gene>
<evidence type="ECO:0000313" key="2">
    <source>
        <dbReference type="EMBL" id="MCD7458914.1"/>
    </source>
</evidence>
<dbReference type="EMBL" id="JACEIK010000550">
    <property type="protein sequence ID" value="MCD7458914.1"/>
    <property type="molecule type" value="Genomic_DNA"/>
</dbReference>
<feature type="non-terminal residue" evidence="2">
    <location>
        <position position="1"/>
    </location>
</feature>
<organism evidence="2 3">
    <name type="scientific">Datura stramonium</name>
    <name type="common">Jimsonweed</name>
    <name type="synonym">Common thornapple</name>
    <dbReference type="NCBI Taxonomy" id="4076"/>
    <lineage>
        <taxon>Eukaryota</taxon>
        <taxon>Viridiplantae</taxon>
        <taxon>Streptophyta</taxon>
        <taxon>Embryophyta</taxon>
        <taxon>Tracheophyta</taxon>
        <taxon>Spermatophyta</taxon>
        <taxon>Magnoliopsida</taxon>
        <taxon>eudicotyledons</taxon>
        <taxon>Gunneridae</taxon>
        <taxon>Pentapetalae</taxon>
        <taxon>asterids</taxon>
        <taxon>lamiids</taxon>
        <taxon>Solanales</taxon>
        <taxon>Solanaceae</taxon>
        <taxon>Solanoideae</taxon>
        <taxon>Datureae</taxon>
        <taxon>Datura</taxon>
    </lineage>
</organism>
<dbReference type="Proteomes" id="UP000823775">
    <property type="component" value="Unassembled WGS sequence"/>
</dbReference>
<feature type="region of interest" description="Disordered" evidence="1">
    <location>
        <begin position="1"/>
        <end position="21"/>
    </location>
</feature>
<accession>A0ABS8SJF3</accession>
<reference evidence="2 3" key="1">
    <citation type="journal article" date="2021" name="BMC Genomics">
        <title>Datura genome reveals duplications of psychoactive alkaloid biosynthetic genes and high mutation rate following tissue culture.</title>
        <authorList>
            <person name="Rajewski A."/>
            <person name="Carter-House D."/>
            <person name="Stajich J."/>
            <person name="Litt A."/>
        </authorList>
    </citation>
    <scope>NUCLEOTIDE SEQUENCE [LARGE SCALE GENOMIC DNA]</scope>
    <source>
        <strain evidence="2">AR-01</strain>
    </source>
</reference>
<evidence type="ECO:0000256" key="1">
    <source>
        <dbReference type="SAM" id="MobiDB-lite"/>
    </source>
</evidence>
<comment type="caution">
    <text evidence="2">The sequence shown here is derived from an EMBL/GenBank/DDBJ whole genome shotgun (WGS) entry which is preliminary data.</text>
</comment>
<sequence length="100" mass="11451">TRWEDFAAHQDSNESARHVRGTELRLRNSLHATLRLRSRHPSSSEVPRQGHGTELMLHDSLRATLPIYSGKFLTCINSTLRFYFKLSDISCENVGIKQLS</sequence>
<proteinExistence type="predicted"/>